<sequence length="85" mass="9149">MPVQIVRPDSKGRVTLGALAAGVSSYTIEESKDGTLILHPHVEIPAKEAWIFKNRKALGSVKKGLEQSARGEVKELGSFAAYADE</sequence>
<comment type="caution">
    <text evidence="1">The sequence shown here is derived from an EMBL/GenBank/DDBJ whole genome shotgun (WGS) entry which is preliminary data.</text>
</comment>
<proteinExistence type="predicted"/>
<dbReference type="EMBL" id="RAWM01000104">
    <property type="protein sequence ID" value="RKH62978.1"/>
    <property type="molecule type" value="Genomic_DNA"/>
</dbReference>
<dbReference type="Proteomes" id="UP000282656">
    <property type="component" value="Unassembled WGS sequence"/>
</dbReference>
<organism evidence="1 2">
    <name type="scientific">Corallococcus interemptor</name>
    <dbReference type="NCBI Taxonomy" id="2316720"/>
    <lineage>
        <taxon>Bacteria</taxon>
        <taxon>Pseudomonadati</taxon>
        <taxon>Myxococcota</taxon>
        <taxon>Myxococcia</taxon>
        <taxon>Myxococcales</taxon>
        <taxon>Cystobacterineae</taxon>
        <taxon>Myxococcaceae</taxon>
        <taxon>Corallococcus</taxon>
    </lineage>
</organism>
<protein>
    <submittedName>
        <fullName evidence="1">Uncharacterized protein</fullName>
    </submittedName>
</protein>
<name>A0A3A8Q4D2_9BACT</name>
<gene>
    <name evidence="1" type="ORF">D7X96_28870</name>
</gene>
<reference evidence="2" key="1">
    <citation type="submission" date="2018-09" db="EMBL/GenBank/DDBJ databases">
        <authorList>
            <person name="Livingstone P.G."/>
            <person name="Whitworth D.E."/>
        </authorList>
    </citation>
    <scope>NUCLEOTIDE SEQUENCE [LARGE SCALE GENOMIC DNA]</scope>
    <source>
        <strain evidence="2">AB047A</strain>
    </source>
</reference>
<accession>A0A3A8Q4D2</accession>
<dbReference type="OrthoDB" id="7107873at2"/>
<evidence type="ECO:0000313" key="2">
    <source>
        <dbReference type="Proteomes" id="UP000282656"/>
    </source>
</evidence>
<evidence type="ECO:0000313" key="1">
    <source>
        <dbReference type="EMBL" id="RKH62978.1"/>
    </source>
</evidence>
<keyword evidence="2" id="KW-1185">Reference proteome</keyword>
<dbReference type="AlphaFoldDB" id="A0A3A8Q4D2"/>